<proteinExistence type="inferred from homology"/>
<dbReference type="SUPFAM" id="SSF100950">
    <property type="entry name" value="NagB/RpiA/CoA transferase-like"/>
    <property type="match status" value="1"/>
</dbReference>
<keyword evidence="4" id="KW-0804">Transcription</keyword>
<dbReference type="Pfam" id="PF04198">
    <property type="entry name" value="Sugar-bind"/>
    <property type="match status" value="1"/>
</dbReference>
<dbReference type="Gene3D" id="3.40.50.1360">
    <property type="match status" value="1"/>
</dbReference>
<evidence type="ECO:0000256" key="3">
    <source>
        <dbReference type="ARBA" id="ARBA00023125"/>
    </source>
</evidence>
<keyword evidence="7" id="KW-1185">Reference proteome</keyword>
<dbReference type="Proteomes" id="UP001596139">
    <property type="component" value="Unassembled WGS sequence"/>
</dbReference>
<organism evidence="6 7">
    <name type="scientific">Streptomyces ochraceiscleroticus</name>
    <dbReference type="NCBI Taxonomy" id="47761"/>
    <lineage>
        <taxon>Bacteria</taxon>
        <taxon>Bacillati</taxon>
        <taxon>Actinomycetota</taxon>
        <taxon>Actinomycetes</taxon>
        <taxon>Kitasatosporales</taxon>
        <taxon>Streptomycetaceae</taxon>
        <taxon>Streptomyces</taxon>
    </lineage>
</organism>
<dbReference type="PANTHER" id="PTHR34294">
    <property type="entry name" value="TRANSCRIPTIONAL REGULATOR-RELATED"/>
    <property type="match status" value="1"/>
</dbReference>
<comment type="similarity">
    <text evidence="1">Belongs to the SorC transcriptional regulatory family.</text>
</comment>
<dbReference type="InterPro" id="IPR037171">
    <property type="entry name" value="NagB/RpiA_transferase-like"/>
</dbReference>
<dbReference type="EMBL" id="JBHSPX010000007">
    <property type="protein sequence ID" value="MFC6065417.1"/>
    <property type="molecule type" value="Genomic_DNA"/>
</dbReference>
<evidence type="ECO:0000259" key="5">
    <source>
        <dbReference type="Pfam" id="PF04198"/>
    </source>
</evidence>
<dbReference type="InterPro" id="IPR051054">
    <property type="entry name" value="SorC_transcr_regulators"/>
</dbReference>
<dbReference type="PANTHER" id="PTHR34294:SF1">
    <property type="entry name" value="TRANSCRIPTIONAL REGULATOR LSRR"/>
    <property type="match status" value="1"/>
</dbReference>
<gene>
    <name evidence="6" type="ORF">ACFP4F_23140</name>
</gene>
<evidence type="ECO:0000313" key="6">
    <source>
        <dbReference type="EMBL" id="MFC6065417.1"/>
    </source>
</evidence>
<dbReference type="InterPro" id="IPR007324">
    <property type="entry name" value="Sugar-bd_dom_put"/>
</dbReference>
<evidence type="ECO:0000313" key="7">
    <source>
        <dbReference type="Proteomes" id="UP001596139"/>
    </source>
</evidence>
<dbReference type="Gene3D" id="1.10.10.60">
    <property type="entry name" value="Homeodomain-like"/>
    <property type="match status" value="1"/>
</dbReference>
<keyword evidence="3" id="KW-0238">DNA-binding</keyword>
<sequence>MSSREELRVMTRVARMYYTEGVRQPEIAARLDLSQAKVSRLLKKAQQQGIVRITVAPAPGTNPDLEDALQQQYGVKLALVVDTDPEDEKSLMADLGAAAAYYLETTLRSGDVVGLSSWSATLLETVDAMQPVPGLRDVRIVQAVGGVGDPAASGHASRLTGRLADLVRGEAVYLTAPGLAGSAESARALREDPFTASTLELLDHLTLALVGIGEVEPSSTLAQSGNAYSPDELKSLERQGAVGDVCLHFYDAHGAPMNSPLDDRVVGITTDQLRAVPRTVGIAGGRRKRDAIRGALRGGLIDVLITDHATARSLLDG</sequence>
<accession>A0ABW1MPY1</accession>
<comment type="caution">
    <text evidence="6">The sequence shown here is derived from an EMBL/GenBank/DDBJ whole genome shotgun (WGS) entry which is preliminary data.</text>
</comment>
<dbReference type="RefSeq" id="WP_031061698.1">
    <property type="nucleotide sequence ID" value="NZ_JBHSPX010000007.1"/>
</dbReference>
<evidence type="ECO:0000256" key="1">
    <source>
        <dbReference type="ARBA" id="ARBA00010466"/>
    </source>
</evidence>
<evidence type="ECO:0000256" key="2">
    <source>
        <dbReference type="ARBA" id="ARBA00023015"/>
    </source>
</evidence>
<reference evidence="7" key="1">
    <citation type="journal article" date="2019" name="Int. J. Syst. Evol. Microbiol.">
        <title>The Global Catalogue of Microorganisms (GCM) 10K type strain sequencing project: providing services to taxonomists for standard genome sequencing and annotation.</title>
        <authorList>
            <consortium name="The Broad Institute Genomics Platform"/>
            <consortium name="The Broad Institute Genome Sequencing Center for Infectious Disease"/>
            <person name="Wu L."/>
            <person name="Ma J."/>
        </authorList>
    </citation>
    <scope>NUCLEOTIDE SEQUENCE [LARGE SCALE GENOMIC DNA]</scope>
    <source>
        <strain evidence="7">CGMCC 1.15180</strain>
    </source>
</reference>
<protein>
    <submittedName>
        <fullName evidence="6">Sugar-binding transcriptional regulator</fullName>
    </submittedName>
</protein>
<evidence type="ECO:0000256" key="4">
    <source>
        <dbReference type="ARBA" id="ARBA00023163"/>
    </source>
</evidence>
<name>A0ABW1MPY1_9ACTN</name>
<keyword evidence="2" id="KW-0805">Transcription regulation</keyword>
<feature type="domain" description="Sugar-binding" evidence="5">
    <location>
        <begin position="64"/>
        <end position="315"/>
    </location>
</feature>